<proteinExistence type="predicted"/>
<sequence length="786" mass="89884">MYICQELFIVIMWTASVICIPSDLPICKVKVLKTGDNATDECKCTAIHTNCSNRTIIKYLEFLPDNLNPPKVSYVKIMNHSITSRTVNLSVSWRYLKPADQHIRQKGFLLKIETWEPLISRYVVVKNRRKRSKLNYQLSNINLPEATNASFVEVTVWSLVRYKNRNYRRQEKSSNVDKCRWYSEKYENYGKSAEFERSKRTIQRTITTPRGPPDSCKCLKNDLSVNLTSTSIVVRSSNICPEDTSIRIDSIFLSEMPKNSTKQYDKDNCYFNFTKIPAGIYTLKIMFHCPEYSDEPPTCVKSKHINKTNRLSPQALSFHQKITIDDRIRWLQYTIGIITATFVMFVLVVVFILWHRKRKHSHNRHHDDTENAQHEPLINNQVLLISFAKSSGVATTVSRFEEMINITFGIKTTNTTNLFNQLLYEESLSKTPETIESNLIELIGNFNHVIFVATKDLCETYHVKANLCDTQNSISRNNEELLHFKLAKIIKDLQAKPHPSIWCHFVAFDKTQNSYCENIFSYMSPPEGHGRKYRLVRSDHVKDLRNLIKNLPSSKSNEELLIEITQFSRKILVETLQPRNNAIAIPNIPPMPGPSSQFHPVRDDSDPSLTEPKSGTAHSTDVKESHGATCGEVETPATYPRSMEQTDVKIVDEVDSSTKTKTVESNKHDTVVKTLVETDTYVKSVVKEYDQYPDTVLKTPQGTSTTTTTVNEETNQKTIASTVSSNQCSNCTYPNDHLEHAVHLPVQSNQAVEIPTCSYNEDNDQDTSQELQGLSYIKTSSDIEDN</sequence>
<evidence type="ECO:0008006" key="6">
    <source>
        <dbReference type="Google" id="ProtNLM"/>
    </source>
</evidence>
<evidence type="ECO:0000313" key="4">
    <source>
        <dbReference type="EMBL" id="VDI01835.1"/>
    </source>
</evidence>
<keyword evidence="2" id="KW-0472">Membrane</keyword>
<gene>
    <name evidence="4" type="ORF">MGAL_10B050915</name>
</gene>
<reference evidence="4" key="1">
    <citation type="submission" date="2018-11" db="EMBL/GenBank/DDBJ databases">
        <authorList>
            <person name="Alioto T."/>
            <person name="Alioto T."/>
        </authorList>
    </citation>
    <scope>NUCLEOTIDE SEQUENCE</scope>
</reference>
<feature type="chain" id="PRO_5032291753" description="SEFIR domain-containing protein" evidence="3">
    <location>
        <begin position="20"/>
        <end position="786"/>
    </location>
</feature>
<keyword evidence="5" id="KW-1185">Reference proteome</keyword>
<feature type="compositionally biased region" description="Polar residues" evidence="1">
    <location>
        <begin position="607"/>
        <end position="619"/>
    </location>
</feature>
<protein>
    <recommendedName>
        <fullName evidence="6">SEFIR domain-containing protein</fullName>
    </recommendedName>
</protein>
<keyword evidence="2" id="KW-1133">Transmembrane helix</keyword>
<feature type="region of interest" description="Disordered" evidence="1">
    <location>
        <begin position="760"/>
        <end position="786"/>
    </location>
</feature>
<accession>A0A8B6C8D0</accession>
<name>A0A8B6C8D0_MYTGA</name>
<feature type="signal peptide" evidence="3">
    <location>
        <begin position="1"/>
        <end position="19"/>
    </location>
</feature>
<dbReference type="Proteomes" id="UP000596742">
    <property type="component" value="Unassembled WGS sequence"/>
</dbReference>
<dbReference type="AlphaFoldDB" id="A0A8B6C8D0"/>
<evidence type="ECO:0000256" key="2">
    <source>
        <dbReference type="SAM" id="Phobius"/>
    </source>
</evidence>
<evidence type="ECO:0000256" key="3">
    <source>
        <dbReference type="SAM" id="SignalP"/>
    </source>
</evidence>
<dbReference type="OrthoDB" id="6082833at2759"/>
<feature type="transmembrane region" description="Helical" evidence="2">
    <location>
        <begin position="330"/>
        <end position="354"/>
    </location>
</feature>
<organism evidence="4 5">
    <name type="scientific">Mytilus galloprovincialis</name>
    <name type="common">Mediterranean mussel</name>
    <dbReference type="NCBI Taxonomy" id="29158"/>
    <lineage>
        <taxon>Eukaryota</taxon>
        <taxon>Metazoa</taxon>
        <taxon>Spiralia</taxon>
        <taxon>Lophotrochozoa</taxon>
        <taxon>Mollusca</taxon>
        <taxon>Bivalvia</taxon>
        <taxon>Autobranchia</taxon>
        <taxon>Pteriomorphia</taxon>
        <taxon>Mytilida</taxon>
        <taxon>Mytiloidea</taxon>
        <taxon>Mytilidae</taxon>
        <taxon>Mytilinae</taxon>
        <taxon>Mytilus</taxon>
    </lineage>
</organism>
<keyword evidence="3" id="KW-0732">Signal</keyword>
<dbReference type="EMBL" id="UYJE01001396">
    <property type="protein sequence ID" value="VDI01835.1"/>
    <property type="molecule type" value="Genomic_DNA"/>
</dbReference>
<evidence type="ECO:0000313" key="5">
    <source>
        <dbReference type="Proteomes" id="UP000596742"/>
    </source>
</evidence>
<feature type="region of interest" description="Disordered" evidence="1">
    <location>
        <begin position="584"/>
        <end position="645"/>
    </location>
</feature>
<feature type="compositionally biased region" description="Polar residues" evidence="1">
    <location>
        <begin position="768"/>
        <end position="780"/>
    </location>
</feature>
<evidence type="ECO:0000256" key="1">
    <source>
        <dbReference type="SAM" id="MobiDB-lite"/>
    </source>
</evidence>
<comment type="caution">
    <text evidence="4">The sequence shown here is derived from an EMBL/GenBank/DDBJ whole genome shotgun (WGS) entry which is preliminary data.</text>
</comment>
<keyword evidence="2" id="KW-0812">Transmembrane</keyword>